<accession>X1G318</accession>
<feature type="non-terminal residue" evidence="1">
    <location>
        <position position="34"/>
    </location>
</feature>
<evidence type="ECO:0000313" key="1">
    <source>
        <dbReference type="EMBL" id="GAH27423.1"/>
    </source>
</evidence>
<dbReference type="EMBL" id="BARU01005149">
    <property type="protein sequence ID" value="GAH27423.1"/>
    <property type="molecule type" value="Genomic_DNA"/>
</dbReference>
<name>X1G318_9ZZZZ</name>
<sequence length="34" mass="3740">MVGFGIGVKTDFSLSNAQFLYLSRAFENLQTGID</sequence>
<protein>
    <submittedName>
        <fullName evidence="1">Uncharacterized protein</fullName>
    </submittedName>
</protein>
<reference evidence="1" key="1">
    <citation type="journal article" date="2014" name="Front. Microbiol.">
        <title>High frequency of phylogenetically diverse reductive dehalogenase-homologous genes in deep subseafloor sedimentary metagenomes.</title>
        <authorList>
            <person name="Kawai M."/>
            <person name="Futagami T."/>
            <person name="Toyoda A."/>
            <person name="Takaki Y."/>
            <person name="Nishi S."/>
            <person name="Hori S."/>
            <person name="Arai W."/>
            <person name="Tsubouchi T."/>
            <person name="Morono Y."/>
            <person name="Uchiyama I."/>
            <person name="Ito T."/>
            <person name="Fujiyama A."/>
            <person name="Inagaki F."/>
            <person name="Takami H."/>
        </authorList>
    </citation>
    <scope>NUCLEOTIDE SEQUENCE</scope>
    <source>
        <strain evidence="1">Expedition CK06-06</strain>
    </source>
</reference>
<organism evidence="1">
    <name type="scientific">marine sediment metagenome</name>
    <dbReference type="NCBI Taxonomy" id="412755"/>
    <lineage>
        <taxon>unclassified sequences</taxon>
        <taxon>metagenomes</taxon>
        <taxon>ecological metagenomes</taxon>
    </lineage>
</organism>
<comment type="caution">
    <text evidence="1">The sequence shown here is derived from an EMBL/GenBank/DDBJ whole genome shotgun (WGS) entry which is preliminary data.</text>
</comment>
<gene>
    <name evidence="1" type="ORF">S03H2_09943</name>
</gene>
<proteinExistence type="predicted"/>
<dbReference type="AlphaFoldDB" id="X1G318"/>